<dbReference type="OrthoDB" id="420380at2759"/>
<dbReference type="Gene3D" id="1.10.238.10">
    <property type="entry name" value="EF-hand"/>
    <property type="match status" value="1"/>
</dbReference>
<reference evidence="10" key="1">
    <citation type="submission" date="2021-01" db="UniProtKB">
        <authorList>
            <consortium name="EnsemblMetazoa"/>
        </authorList>
    </citation>
    <scope>IDENTIFICATION</scope>
</reference>
<feature type="domain" description="Fe2OG dioxygenase" evidence="9">
    <location>
        <begin position="274"/>
        <end position="426"/>
    </location>
</feature>
<evidence type="ECO:0000256" key="3">
    <source>
        <dbReference type="ARBA" id="ARBA00022896"/>
    </source>
</evidence>
<dbReference type="SMART" id="SM00702">
    <property type="entry name" value="P4Hc"/>
    <property type="match status" value="1"/>
</dbReference>
<dbReference type="PROSITE" id="PS51471">
    <property type="entry name" value="FE2OG_OXY"/>
    <property type="match status" value="1"/>
</dbReference>
<evidence type="ECO:0000256" key="2">
    <source>
        <dbReference type="ARBA" id="ARBA00022723"/>
    </source>
</evidence>
<dbReference type="Pfam" id="PF13640">
    <property type="entry name" value="2OG-FeII_Oxy_3"/>
    <property type="match status" value="1"/>
</dbReference>
<evidence type="ECO:0000256" key="6">
    <source>
        <dbReference type="ARBA" id="ARBA00023004"/>
    </source>
</evidence>
<evidence type="ECO:0000256" key="1">
    <source>
        <dbReference type="ARBA" id="ARBA00001961"/>
    </source>
</evidence>
<dbReference type="SUPFAM" id="SSF47473">
    <property type="entry name" value="EF-hand"/>
    <property type="match status" value="1"/>
</dbReference>
<dbReference type="AlphaFoldDB" id="A0A7M5UVT8"/>
<feature type="compositionally biased region" description="Polar residues" evidence="7">
    <location>
        <begin position="144"/>
        <end position="153"/>
    </location>
</feature>
<evidence type="ECO:0000256" key="8">
    <source>
        <dbReference type="SAM" id="SignalP"/>
    </source>
</evidence>
<dbReference type="InterPro" id="IPR011992">
    <property type="entry name" value="EF-hand-dom_pair"/>
</dbReference>
<organism evidence="10 11">
    <name type="scientific">Clytia hemisphaerica</name>
    <dbReference type="NCBI Taxonomy" id="252671"/>
    <lineage>
        <taxon>Eukaryota</taxon>
        <taxon>Metazoa</taxon>
        <taxon>Cnidaria</taxon>
        <taxon>Hydrozoa</taxon>
        <taxon>Hydroidolina</taxon>
        <taxon>Leptothecata</taxon>
        <taxon>Obeliida</taxon>
        <taxon>Clytiidae</taxon>
        <taxon>Clytia</taxon>
    </lineage>
</organism>
<dbReference type="GO" id="GO:0004656">
    <property type="term" value="F:procollagen-proline 4-dioxygenase activity"/>
    <property type="evidence" value="ECO:0007669"/>
    <property type="project" value="TreeGrafter"/>
</dbReference>
<evidence type="ECO:0000256" key="5">
    <source>
        <dbReference type="ARBA" id="ARBA00023002"/>
    </source>
</evidence>
<feature type="chain" id="PRO_5029789098" description="Fe2OG dioxygenase domain-containing protein" evidence="8">
    <location>
        <begin position="16"/>
        <end position="447"/>
    </location>
</feature>
<accession>A0A7M5UVT8</accession>
<evidence type="ECO:0000259" key="9">
    <source>
        <dbReference type="PROSITE" id="PS51471"/>
    </source>
</evidence>
<keyword evidence="11" id="KW-1185">Reference proteome</keyword>
<feature type="signal peptide" evidence="8">
    <location>
        <begin position="1"/>
        <end position="15"/>
    </location>
</feature>
<dbReference type="EnsemblMetazoa" id="CLYHEMT002112.1">
    <property type="protein sequence ID" value="CLYHEMP002112.1"/>
    <property type="gene ID" value="CLYHEMG002112"/>
</dbReference>
<dbReference type="PANTHER" id="PTHR10869:SF246">
    <property type="entry name" value="TRANSMEMBRANE PROLYL 4-HYDROXYLASE"/>
    <property type="match status" value="1"/>
</dbReference>
<dbReference type="GO" id="GO:0005783">
    <property type="term" value="C:endoplasmic reticulum"/>
    <property type="evidence" value="ECO:0007669"/>
    <property type="project" value="TreeGrafter"/>
</dbReference>
<keyword evidence="2" id="KW-0479">Metal-binding</keyword>
<keyword evidence="3" id="KW-0847">Vitamin C</keyword>
<dbReference type="GO" id="GO:0031418">
    <property type="term" value="F:L-ascorbic acid binding"/>
    <property type="evidence" value="ECO:0007669"/>
    <property type="project" value="UniProtKB-KW"/>
</dbReference>
<dbReference type="GeneID" id="136823825"/>
<name>A0A7M5UVT8_9CNID</name>
<feature type="region of interest" description="Disordered" evidence="7">
    <location>
        <begin position="138"/>
        <end position="160"/>
    </location>
</feature>
<dbReference type="InterPro" id="IPR045054">
    <property type="entry name" value="P4HA-like"/>
</dbReference>
<dbReference type="InterPro" id="IPR006620">
    <property type="entry name" value="Pro_4_hyd_alph"/>
</dbReference>
<dbReference type="Gene3D" id="2.60.120.620">
    <property type="entry name" value="q2cbj1_9rhob like domain"/>
    <property type="match status" value="1"/>
</dbReference>
<dbReference type="InterPro" id="IPR044862">
    <property type="entry name" value="Pro_4_hyd_alph_FE2OG_OXY"/>
</dbReference>
<evidence type="ECO:0000313" key="10">
    <source>
        <dbReference type="EnsemblMetazoa" id="CLYHEMP002112.1"/>
    </source>
</evidence>
<evidence type="ECO:0000256" key="7">
    <source>
        <dbReference type="SAM" id="MobiDB-lite"/>
    </source>
</evidence>
<keyword evidence="6" id="KW-0408">Iron</keyword>
<comment type="cofactor">
    <cofactor evidence="1">
        <name>L-ascorbate</name>
        <dbReference type="ChEBI" id="CHEBI:38290"/>
    </cofactor>
</comment>
<dbReference type="InterPro" id="IPR005123">
    <property type="entry name" value="Oxoglu/Fe-dep_dioxygenase_dom"/>
</dbReference>
<keyword evidence="4" id="KW-0223">Dioxygenase</keyword>
<keyword evidence="5" id="KW-0560">Oxidoreductase</keyword>
<dbReference type="PANTHER" id="PTHR10869">
    <property type="entry name" value="PROLYL 4-HYDROXYLASE ALPHA SUBUNIT"/>
    <property type="match status" value="1"/>
</dbReference>
<dbReference type="GO" id="GO:0005506">
    <property type="term" value="F:iron ion binding"/>
    <property type="evidence" value="ECO:0007669"/>
    <property type="project" value="InterPro"/>
</dbReference>
<evidence type="ECO:0000313" key="11">
    <source>
        <dbReference type="Proteomes" id="UP000594262"/>
    </source>
</evidence>
<protein>
    <recommendedName>
        <fullName evidence="9">Fe2OG dioxygenase domain-containing protein</fullName>
    </recommendedName>
</protein>
<evidence type="ECO:0000256" key="4">
    <source>
        <dbReference type="ARBA" id="ARBA00022964"/>
    </source>
</evidence>
<proteinExistence type="predicted"/>
<dbReference type="RefSeq" id="XP_066936096.1">
    <property type="nucleotide sequence ID" value="XM_067079995.1"/>
</dbReference>
<sequence>MKIYLLFLLIVALHAENKYTSNQGECTVDSTEQHCLKKNQSVEEDDDEPVFYEEDEIAEDPSEKWKGREALFQWDPVKVGHERRIEVAPGQTVSMVTAAVKPKAFLIDNFLTEAECDHVINKALTNGLHDSSLHIDPETRKSKQYTQGHSNSAIGDFRHWDRNQDGEATIQEVKRMAEKTIKLYFNESDIKEMFEILKINTLDDGIITRDEFTTMNTAGLSQYMNDLREENPRFRDRFSEQIWLRQGDSSDRVMQGLREKVRKLTNLPEYIVNGGEALQVLRYQPFGHYHAHFDSQDKEAHPDKPMCCHMDPEASPDNCRLCRLVTILYFLSDVEEGGETAFPVADKDDYDHEEFRKREKDDLYNLSKFCHNATLVVKPKKGRALMWYNHHLDNNKWLGAMDYWSLHGGCDIIKGTKWLANNWLTAPTAELAHIDSLYLSVEAPGAF</sequence>
<dbReference type="Proteomes" id="UP000594262">
    <property type="component" value="Unplaced"/>
</dbReference>
<keyword evidence="8" id="KW-0732">Signal</keyword>